<organism evidence="1 2">
    <name type="scientific">Eumeta variegata</name>
    <name type="common">Bagworm moth</name>
    <name type="synonym">Eumeta japonica</name>
    <dbReference type="NCBI Taxonomy" id="151549"/>
    <lineage>
        <taxon>Eukaryota</taxon>
        <taxon>Metazoa</taxon>
        <taxon>Ecdysozoa</taxon>
        <taxon>Arthropoda</taxon>
        <taxon>Hexapoda</taxon>
        <taxon>Insecta</taxon>
        <taxon>Pterygota</taxon>
        <taxon>Neoptera</taxon>
        <taxon>Endopterygota</taxon>
        <taxon>Lepidoptera</taxon>
        <taxon>Glossata</taxon>
        <taxon>Ditrysia</taxon>
        <taxon>Tineoidea</taxon>
        <taxon>Psychidae</taxon>
        <taxon>Oiketicinae</taxon>
        <taxon>Eumeta</taxon>
    </lineage>
</organism>
<evidence type="ECO:0000313" key="2">
    <source>
        <dbReference type="Proteomes" id="UP000299102"/>
    </source>
</evidence>
<sequence>MDTLSRTQIKRLTLNLTHVTPLVPPPPASYTSGQLDWYSTNCNLSAFGAMHSPVFVYILQQSTADQCIGSCQESEKTGDFSLSEIFVIQTSRRPERFV</sequence>
<dbReference type="EMBL" id="BGZK01002032">
    <property type="protein sequence ID" value="GBP89810.1"/>
    <property type="molecule type" value="Genomic_DNA"/>
</dbReference>
<reference evidence="1 2" key="1">
    <citation type="journal article" date="2019" name="Commun. Biol.">
        <title>The bagworm genome reveals a unique fibroin gene that provides high tensile strength.</title>
        <authorList>
            <person name="Kono N."/>
            <person name="Nakamura H."/>
            <person name="Ohtoshi R."/>
            <person name="Tomita M."/>
            <person name="Numata K."/>
            <person name="Arakawa K."/>
        </authorList>
    </citation>
    <scope>NUCLEOTIDE SEQUENCE [LARGE SCALE GENOMIC DNA]</scope>
</reference>
<dbReference type="Proteomes" id="UP000299102">
    <property type="component" value="Unassembled WGS sequence"/>
</dbReference>
<accession>A0A4C1ZPJ4</accession>
<evidence type="ECO:0000313" key="1">
    <source>
        <dbReference type="EMBL" id="GBP89810.1"/>
    </source>
</evidence>
<comment type="caution">
    <text evidence="1">The sequence shown here is derived from an EMBL/GenBank/DDBJ whole genome shotgun (WGS) entry which is preliminary data.</text>
</comment>
<dbReference type="AlphaFoldDB" id="A0A4C1ZPJ4"/>
<gene>
    <name evidence="1" type="ORF">EVAR_66700_1</name>
</gene>
<keyword evidence="2" id="KW-1185">Reference proteome</keyword>
<proteinExistence type="predicted"/>
<protein>
    <submittedName>
        <fullName evidence="1">Uncharacterized protein</fullName>
    </submittedName>
</protein>
<name>A0A4C1ZPJ4_EUMVA</name>